<dbReference type="GO" id="GO:0005886">
    <property type="term" value="C:plasma membrane"/>
    <property type="evidence" value="ECO:0007669"/>
    <property type="project" value="UniProtKB-SubCell"/>
</dbReference>
<comment type="subcellular location">
    <subcellularLocation>
        <location evidence="1">Cell membrane</location>
        <topology evidence="1">Multi-pass membrane protein</topology>
    </subcellularLocation>
</comment>
<dbReference type="PANTHER" id="PTHR23501:SF197">
    <property type="entry name" value="COMD"/>
    <property type="match status" value="1"/>
</dbReference>
<evidence type="ECO:0000256" key="6">
    <source>
        <dbReference type="ARBA" id="ARBA00022989"/>
    </source>
</evidence>
<dbReference type="Pfam" id="PF07690">
    <property type="entry name" value="MFS_1"/>
    <property type="match status" value="1"/>
</dbReference>
<keyword evidence="3" id="KW-0813">Transport</keyword>
<feature type="transmembrane region" description="Helical" evidence="9">
    <location>
        <begin position="69"/>
        <end position="88"/>
    </location>
</feature>
<feature type="transmembrane region" description="Helical" evidence="9">
    <location>
        <begin position="125"/>
        <end position="146"/>
    </location>
</feature>
<feature type="transmembrane region" description="Helical" evidence="9">
    <location>
        <begin position="416"/>
        <end position="440"/>
    </location>
</feature>
<comment type="caution">
    <text evidence="11">The sequence shown here is derived from an EMBL/GenBank/DDBJ whole genome shotgun (WGS) entry which is preliminary data.</text>
</comment>
<feature type="transmembrane region" description="Helical" evidence="9">
    <location>
        <begin position="218"/>
        <end position="240"/>
    </location>
</feature>
<evidence type="ECO:0000256" key="5">
    <source>
        <dbReference type="ARBA" id="ARBA00022692"/>
    </source>
</evidence>
<feature type="transmembrane region" description="Helical" evidence="9">
    <location>
        <begin position="329"/>
        <end position="347"/>
    </location>
</feature>
<evidence type="ECO:0000313" key="11">
    <source>
        <dbReference type="EMBL" id="KUF18351.1"/>
    </source>
</evidence>
<feature type="compositionally biased region" description="Low complexity" evidence="8">
    <location>
        <begin position="8"/>
        <end position="22"/>
    </location>
</feature>
<accession>A0A0W7X637</accession>
<keyword evidence="7 9" id="KW-0472">Membrane</keyword>
<dbReference type="OrthoDB" id="7375466at2"/>
<keyword evidence="6 9" id="KW-1133">Transmembrane helix</keyword>
<dbReference type="FunFam" id="1.20.1720.10:FF:000004">
    <property type="entry name" value="EmrB/QacA family drug resistance transporter"/>
    <property type="match status" value="1"/>
</dbReference>
<feature type="domain" description="Major facilitator superfamily (MFS) profile" evidence="10">
    <location>
        <begin position="35"/>
        <end position="520"/>
    </location>
</feature>
<evidence type="ECO:0000259" key="10">
    <source>
        <dbReference type="PROSITE" id="PS50850"/>
    </source>
</evidence>
<evidence type="ECO:0000256" key="9">
    <source>
        <dbReference type="SAM" id="Phobius"/>
    </source>
</evidence>
<dbReference type="PRINTS" id="PR01036">
    <property type="entry name" value="TCRTETB"/>
</dbReference>
<dbReference type="Gene3D" id="1.20.1720.10">
    <property type="entry name" value="Multidrug resistance protein D"/>
    <property type="match status" value="1"/>
</dbReference>
<keyword evidence="12" id="KW-1185">Reference proteome</keyword>
<dbReference type="InterPro" id="IPR020846">
    <property type="entry name" value="MFS_dom"/>
</dbReference>
<dbReference type="AlphaFoldDB" id="A0A0W7X637"/>
<dbReference type="PANTHER" id="PTHR23501">
    <property type="entry name" value="MAJOR FACILITATOR SUPERFAMILY"/>
    <property type="match status" value="1"/>
</dbReference>
<feature type="transmembrane region" description="Helical" evidence="9">
    <location>
        <begin position="158"/>
        <end position="176"/>
    </location>
</feature>
<dbReference type="NCBIfam" id="TIGR00711">
    <property type="entry name" value="efflux_EmrB"/>
    <property type="match status" value="1"/>
</dbReference>
<dbReference type="Gene3D" id="1.20.1250.20">
    <property type="entry name" value="MFS general substrate transporter like domains"/>
    <property type="match status" value="1"/>
</dbReference>
<evidence type="ECO:0000256" key="8">
    <source>
        <dbReference type="SAM" id="MobiDB-lite"/>
    </source>
</evidence>
<dbReference type="SUPFAM" id="SSF103473">
    <property type="entry name" value="MFS general substrate transporter"/>
    <property type="match status" value="1"/>
</dbReference>
<keyword evidence="5 9" id="KW-0812">Transmembrane</keyword>
<feature type="transmembrane region" description="Helical" evidence="9">
    <location>
        <begin position="384"/>
        <end position="404"/>
    </location>
</feature>
<evidence type="ECO:0000256" key="3">
    <source>
        <dbReference type="ARBA" id="ARBA00022448"/>
    </source>
</evidence>
<dbReference type="RefSeq" id="WP_058847261.1">
    <property type="nucleotide sequence ID" value="NZ_LOCL01000030.1"/>
</dbReference>
<organism evidence="11 12">
    <name type="scientific">Streptomyces silvensis</name>
    <dbReference type="NCBI Taxonomy" id="1765722"/>
    <lineage>
        <taxon>Bacteria</taxon>
        <taxon>Bacillati</taxon>
        <taxon>Actinomycetota</taxon>
        <taxon>Actinomycetes</taxon>
        <taxon>Kitasatosporales</taxon>
        <taxon>Streptomycetaceae</taxon>
        <taxon>Streptomyces</taxon>
    </lineage>
</organism>
<dbReference type="EMBL" id="LOCL01000030">
    <property type="protein sequence ID" value="KUF18351.1"/>
    <property type="molecule type" value="Genomic_DNA"/>
</dbReference>
<protein>
    <submittedName>
        <fullName evidence="11">MFS transporter</fullName>
    </submittedName>
</protein>
<evidence type="ECO:0000256" key="4">
    <source>
        <dbReference type="ARBA" id="ARBA00022475"/>
    </source>
</evidence>
<feature type="transmembrane region" description="Helical" evidence="9">
    <location>
        <begin position="188"/>
        <end position="206"/>
    </location>
</feature>
<evidence type="ECO:0000256" key="2">
    <source>
        <dbReference type="ARBA" id="ARBA00007520"/>
    </source>
</evidence>
<feature type="transmembrane region" description="Helical" evidence="9">
    <location>
        <begin position="246"/>
        <end position="270"/>
    </location>
</feature>
<dbReference type="InterPro" id="IPR004638">
    <property type="entry name" value="EmrB-like"/>
</dbReference>
<dbReference type="InterPro" id="IPR011701">
    <property type="entry name" value="MFS"/>
</dbReference>
<dbReference type="CDD" id="cd17502">
    <property type="entry name" value="MFS_Azr1_MDR_like"/>
    <property type="match status" value="1"/>
</dbReference>
<dbReference type="STRING" id="1765722.AT728_18455"/>
<gene>
    <name evidence="11" type="ORF">AT728_18455</name>
</gene>
<evidence type="ECO:0000313" key="12">
    <source>
        <dbReference type="Proteomes" id="UP000054804"/>
    </source>
</evidence>
<keyword evidence="4" id="KW-1003">Cell membrane</keyword>
<dbReference type="Proteomes" id="UP000054804">
    <property type="component" value="Unassembled WGS sequence"/>
</dbReference>
<dbReference type="GO" id="GO:0022857">
    <property type="term" value="F:transmembrane transporter activity"/>
    <property type="evidence" value="ECO:0007669"/>
    <property type="project" value="InterPro"/>
</dbReference>
<dbReference type="InterPro" id="IPR036259">
    <property type="entry name" value="MFS_trans_sf"/>
</dbReference>
<feature type="transmembrane region" description="Helical" evidence="9">
    <location>
        <begin position="34"/>
        <end position="57"/>
    </location>
</feature>
<sequence length="716" mass="74902">MTVSDQSTTAAEQTAAAEQAEQGPPVLDKRRRNVVFVTIMLGVLLAALDQTIVGTALPTIVSDLGGAEHMSWVVTSYLLAETVATVLVGKFGDLFGRKIVFQVSAVVFITGSFLCGLATNMTLLIAWRALQGIGAGGLMVTAMALIADVIPLRERGKYQGAIGAVFGVSTVIGPLLGGLFTDHLTWRWAFYVNVPIAILVVVAAARTIPAVKSASRPVIDYLGIALVAVGASALILATSWGGNEYAWGSGVVIGLFAGGLLALAAFCVVETRAAEPMLPMRLFANPVFTVCSVLSFVVGFAMLGAMTFLPTYLQYVDGDSATISGVRTLPMVVGLLIASIFSGNVVSRTGIYRIFPIVGALVMALGLYLLSLMGGDTSTWLESLYMFVLGVGIGLSMQVLTIAVQNTVAYADLGTATSGVTFFRTLGSSFGTAVFGTIYANTLAPNLREGVAAADRTGAAPPDVVAKASQSPQSLHDLPAAAAAPLIKAYADTLQTVFLWTVPVALVGFVVALFLKQVELRDSARMSSSDLGEGFASPQAGDPARLLELAVGNIMRSKGPGTARAVVQASDTRLDMAGAWAVMQVELFTRLVGHANLHLIAARRQLPPEVLVPVFDRMTEEGYLTRTGTMFQHTAAGAREARVIGRAWASWLREQLREDGGAGWSALEDIAAEGDGKLWEAVDAIAKRLLAEDLAQGLALGGGGGRGAHPAPVTAT</sequence>
<feature type="region of interest" description="Disordered" evidence="8">
    <location>
        <begin position="1"/>
        <end position="23"/>
    </location>
</feature>
<evidence type="ECO:0000256" key="7">
    <source>
        <dbReference type="ARBA" id="ARBA00023136"/>
    </source>
</evidence>
<reference evidence="11 12" key="1">
    <citation type="submission" date="2015-12" db="EMBL/GenBank/DDBJ databases">
        <title>Draft genome sequence of Streptomyces silvensis ATCC 53525, a producer of novel hormone antagonists.</title>
        <authorList>
            <person name="Johnston C.W."/>
            <person name="Li Y."/>
            <person name="Magarvey N.A."/>
        </authorList>
    </citation>
    <scope>NUCLEOTIDE SEQUENCE [LARGE SCALE GENOMIC DNA]</scope>
    <source>
        <strain evidence="11 12">ATCC 53525</strain>
    </source>
</reference>
<feature type="transmembrane region" description="Helical" evidence="9">
    <location>
        <begin position="100"/>
        <end position="119"/>
    </location>
</feature>
<evidence type="ECO:0000256" key="1">
    <source>
        <dbReference type="ARBA" id="ARBA00004651"/>
    </source>
</evidence>
<name>A0A0W7X637_9ACTN</name>
<dbReference type="PROSITE" id="PS50850">
    <property type="entry name" value="MFS"/>
    <property type="match status" value="1"/>
</dbReference>
<proteinExistence type="inferred from homology"/>
<feature type="transmembrane region" description="Helical" evidence="9">
    <location>
        <begin position="282"/>
        <end position="309"/>
    </location>
</feature>
<feature type="transmembrane region" description="Helical" evidence="9">
    <location>
        <begin position="354"/>
        <end position="372"/>
    </location>
</feature>
<feature type="transmembrane region" description="Helical" evidence="9">
    <location>
        <begin position="497"/>
        <end position="515"/>
    </location>
</feature>
<comment type="similarity">
    <text evidence="2">Belongs to the major facilitator superfamily. TCR/Tet family.</text>
</comment>